<dbReference type="Proteomes" id="UP000199138">
    <property type="component" value="Unassembled WGS sequence"/>
</dbReference>
<evidence type="ECO:0000313" key="3">
    <source>
        <dbReference type="Proteomes" id="UP000199138"/>
    </source>
</evidence>
<gene>
    <name evidence="2" type="ORF">SAMN05216480_10314</name>
</gene>
<organism evidence="2 3">
    <name type="scientific">Pustulibacterium marinum</name>
    <dbReference type="NCBI Taxonomy" id="1224947"/>
    <lineage>
        <taxon>Bacteria</taxon>
        <taxon>Pseudomonadati</taxon>
        <taxon>Bacteroidota</taxon>
        <taxon>Flavobacteriia</taxon>
        <taxon>Flavobacteriales</taxon>
        <taxon>Flavobacteriaceae</taxon>
        <taxon>Pustulibacterium</taxon>
    </lineage>
</organism>
<name>A0A1I7G0F9_9FLAO</name>
<dbReference type="STRING" id="1224947.SAMN05216480_10314"/>
<keyword evidence="1" id="KW-0812">Transmembrane</keyword>
<dbReference type="EMBL" id="FPBK01000003">
    <property type="protein sequence ID" value="SFU41811.1"/>
    <property type="molecule type" value="Genomic_DNA"/>
</dbReference>
<proteinExistence type="predicted"/>
<feature type="transmembrane region" description="Helical" evidence="1">
    <location>
        <begin position="5"/>
        <end position="27"/>
    </location>
</feature>
<reference evidence="2 3" key="1">
    <citation type="submission" date="2016-10" db="EMBL/GenBank/DDBJ databases">
        <authorList>
            <person name="de Groot N.N."/>
        </authorList>
    </citation>
    <scope>NUCLEOTIDE SEQUENCE [LARGE SCALE GENOMIC DNA]</scope>
    <source>
        <strain evidence="2 3">CGMCC 1.12333</strain>
    </source>
</reference>
<keyword evidence="1" id="KW-0472">Membrane</keyword>
<keyword evidence="3" id="KW-1185">Reference proteome</keyword>
<evidence type="ECO:0000256" key="1">
    <source>
        <dbReference type="SAM" id="Phobius"/>
    </source>
</evidence>
<dbReference type="AlphaFoldDB" id="A0A1I7G0F9"/>
<protein>
    <submittedName>
        <fullName evidence="2">Uncharacterized protein</fullName>
    </submittedName>
</protein>
<evidence type="ECO:0000313" key="2">
    <source>
        <dbReference type="EMBL" id="SFU41811.1"/>
    </source>
</evidence>
<feature type="transmembrane region" description="Helical" evidence="1">
    <location>
        <begin position="33"/>
        <end position="52"/>
    </location>
</feature>
<accession>A0A1I7G0F9</accession>
<keyword evidence="1" id="KW-1133">Transmembrane helix</keyword>
<sequence length="60" mass="6339">MNKQFLYLAAMALCIAGCTIAGLSLGILYSEVWVGILLGLGIGLLIAALLLLRKTKETAM</sequence>